<feature type="transmembrane region" description="Helical" evidence="1">
    <location>
        <begin position="72"/>
        <end position="91"/>
    </location>
</feature>
<evidence type="ECO:0000256" key="1">
    <source>
        <dbReference type="SAM" id="Phobius"/>
    </source>
</evidence>
<feature type="transmembrane region" description="Helical" evidence="1">
    <location>
        <begin position="254"/>
        <end position="275"/>
    </location>
</feature>
<comment type="caution">
    <text evidence="2">The sequence shown here is derived from an EMBL/GenBank/DDBJ whole genome shotgun (WGS) entry which is preliminary data.</text>
</comment>
<gene>
    <name evidence="2" type="ORF">IEE83_12190</name>
</gene>
<proteinExistence type="predicted"/>
<evidence type="ECO:0000313" key="2">
    <source>
        <dbReference type="EMBL" id="MBE9462645.1"/>
    </source>
</evidence>
<dbReference type="RefSeq" id="WP_194120834.1">
    <property type="nucleotide sequence ID" value="NZ_JACYGY010000001.1"/>
</dbReference>
<feature type="transmembrane region" description="Helical" evidence="1">
    <location>
        <begin position="12"/>
        <end position="30"/>
    </location>
</feature>
<accession>A0ABR9WAY7</accession>
<reference evidence="3" key="1">
    <citation type="submission" date="2023-07" db="EMBL/GenBank/DDBJ databases">
        <title>Dyadobacter sp. nov 'subterranea' isolated from contaminted grondwater.</title>
        <authorList>
            <person name="Szabo I."/>
            <person name="Al-Omari J."/>
            <person name="Szerdahelyi S.G."/>
            <person name="Rado J."/>
        </authorList>
    </citation>
    <scope>NUCLEOTIDE SEQUENCE [LARGE SCALE GENOMIC DNA]</scope>
    <source>
        <strain evidence="3">UP-52</strain>
    </source>
</reference>
<sequence>MDNKLLLVRLSRIYLLSIPFLGAILAFAVGHVSYKIYLPVWLINAFMMVISTRILVGQNFDSQNNDHKRQIVSIWFLIIPWIFISIFAGFGPPPATIEKWVETAMEQQIRYLILIIAGIFVNIGLILLGEHLKHRGEYLYSTLGRIMMSIAIPLFILNMTFWGTFLTESFKIFAALPLQKRPEWYLVIKEQFMIIGMTEVTLTYLATFAFVMSLKASGLFGSRTRNAYAVVSLLAATLNLLPPSCPDPLATISYLVSIPAFPFIMPYLIGVNLLVSKKEEVQLL</sequence>
<feature type="transmembrane region" description="Helical" evidence="1">
    <location>
        <begin position="36"/>
        <end position="56"/>
    </location>
</feature>
<feature type="transmembrane region" description="Helical" evidence="1">
    <location>
        <begin position="226"/>
        <end position="242"/>
    </location>
</feature>
<feature type="transmembrane region" description="Helical" evidence="1">
    <location>
        <begin position="192"/>
        <end position="214"/>
    </location>
</feature>
<keyword evidence="3" id="KW-1185">Reference proteome</keyword>
<keyword evidence="1" id="KW-0812">Transmembrane</keyword>
<organism evidence="2 3">
    <name type="scientific">Dyadobacter subterraneus</name>
    <dbReference type="NCBI Taxonomy" id="2773304"/>
    <lineage>
        <taxon>Bacteria</taxon>
        <taxon>Pseudomonadati</taxon>
        <taxon>Bacteroidota</taxon>
        <taxon>Cytophagia</taxon>
        <taxon>Cytophagales</taxon>
        <taxon>Spirosomataceae</taxon>
        <taxon>Dyadobacter</taxon>
    </lineage>
</organism>
<feature type="transmembrane region" description="Helical" evidence="1">
    <location>
        <begin position="150"/>
        <end position="172"/>
    </location>
</feature>
<keyword evidence="1" id="KW-0472">Membrane</keyword>
<dbReference type="Proteomes" id="UP000634134">
    <property type="component" value="Unassembled WGS sequence"/>
</dbReference>
<name>A0ABR9WAY7_9BACT</name>
<keyword evidence="1" id="KW-1133">Transmembrane helix</keyword>
<protein>
    <submittedName>
        <fullName evidence="2">Uncharacterized protein</fullName>
    </submittedName>
</protein>
<evidence type="ECO:0000313" key="3">
    <source>
        <dbReference type="Proteomes" id="UP000634134"/>
    </source>
</evidence>
<feature type="transmembrane region" description="Helical" evidence="1">
    <location>
        <begin position="111"/>
        <end position="129"/>
    </location>
</feature>
<dbReference type="EMBL" id="JACYGY010000001">
    <property type="protein sequence ID" value="MBE9462645.1"/>
    <property type="molecule type" value="Genomic_DNA"/>
</dbReference>